<dbReference type="AlphaFoldDB" id="A0A1E3X3W3"/>
<feature type="transmembrane region" description="Helical" evidence="3">
    <location>
        <begin position="384"/>
        <end position="407"/>
    </location>
</feature>
<feature type="transmembrane region" description="Helical" evidence="3">
    <location>
        <begin position="250"/>
        <end position="275"/>
    </location>
</feature>
<keyword evidence="3" id="KW-0472">Membrane</keyword>
<evidence type="ECO:0000313" key="5">
    <source>
        <dbReference type="EMBL" id="ODS30315.1"/>
    </source>
</evidence>
<feature type="transmembrane region" description="Helical" evidence="3">
    <location>
        <begin position="139"/>
        <end position="155"/>
    </location>
</feature>
<dbReference type="EMBL" id="MAYW01000245">
    <property type="protein sequence ID" value="ODS30315.1"/>
    <property type="molecule type" value="Genomic_DNA"/>
</dbReference>
<feature type="transmembrane region" description="Helical" evidence="3">
    <location>
        <begin position="458"/>
        <end position="482"/>
    </location>
</feature>
<evidence type="ECO:0000256" key="2">
    <source>
        <dbReference type="RuleBase" id="RU000320"/>
    </source>
</evidence>
<keyword evidence="3" id="KW-1133">Transmembrane helix</keyword>
<dbReference type="InterPro" id="IPR050616">
    <property type="entry name" value="CPA3_Na-H_Antiporter_A"/>
</dbReference>
<feature type="transmembrane region" description="Helical" evidence="3">
    <location>
        <begin position="213"/>
        <end position="238"/>
    </location>
</feature>
<dbReference type="InterPro" id="IPR001750">
    <property type="entry name" value="ND/Mrp_TM"/>
</dbReference>
<gene>
    <name evidence="5" type="ORF">SCARUB_04579</name>
</gene>
<dbReference type="PATRIC" id="fig|1872076.5.peg.5495"/>
<name>A0A1E3X3W3_9BACT</name>
<keyword evidence="2 3" id="KW-0812">Transmembrane</keyword>
<dbReference type="GO" id="GO:0016020">
    <property type="term" value="C:membrane"/>
    <property type="evidence" value="ECO:0007669"/>
    <property type="project" value="UniProtKB-SubCell"/>
</dbReference>
<dbReference type="Proteomes" id="UP000094056">
    <property type="component" value="Unassembled WGS sequence"/>
</dbReference>
<dbReference type="PANTHER" id="PTHR43373">
    <property type="entry name" value="NA(+)/H(+) ANTIPORTER SUBUNIT"/>
    <property type="match status" value="1"/>
</dbReference>
<evidence type="ECO:0000256" key="3">
    <source>
        <dbReference type="SAM" id="Phobius"/>
    </source>
</evidence>
<comment type="subcellular location">
    <subcellularLocation>
        <location evidence="1">Endomembrane system</location>
        <topology evidence="1">Multi-pass membrane protein</topology>
    </subcellularLocation>
    <subcellularLocation>
        <location evidence="2">Membrane</location>
        <topology evidence="2">Multi-pass membrane protein</topology>
    </subcellularLocation>
</comment>
<feature type="transmembrane region" description="Helical" evidence="3">
    <location>
        <begin position="6"/>
        <end position="28"/>
    </location>
</feature>
<feature type="transmembrane region" description="Helical" evidence="3">
    <location>
        <begin position="113"/>
        <end position="133"/>
    </location>
</feature>
<dbReference type="GO" id="GO:0012505">
    <property type="term" value="C:endomembrane system"/>
    <property type="evidence" value="ECO:0007669"/>
    <property type="project" value="UniProtKB-SubCell"/>
</dbReference>
<feature type="transmembrane region" description="Helical" evidence="3">
    <location>
        <begin position="312"/>
        <end position="330"/>
    </location>
</feature>
<feature type="transmembrane region" description="Helical" evidence="3">
    <location>
        <begin position="35"/>
        <end position="56"/>
    </location>
</feature>
<organism evidence="5 6">
    <name type="scientific">Candidatus Scalindua rubra</name>
    <dbReference type="NCBI Taxonomy" id="1872076"/>
    <lineage>
        <taxon>Bacteria</taxon>
        <taxon>Pseudomonadati</taxon>
        <taxon>Planctomycetota</taxon>
        <taxon>Candidatus Brocadiia</taxon>
        <taxon>Candidatus Brocadiales</taxon>
        <taxon>Candidatus Scalinduaceae</taxon>
        <taxon>Candidatus Scalindua</taxon>
    </lineage>
</organism>
<sequence>METVYSSIPFYALIVPLCAVVLIGISYNKPNLRELWTILASFAKFGLIVSMLPAILDGKVIECSIVTVLPGLDISFRIDALGIFFALTASFLWLLTSFYSIGYVRSLNEHAQTRYFICFAVAISATIGVAFSANMFTTYFFYEMITFSTYALVAHKETPEARSGAKVYFVFLFGTSVAFLLSAIFLTYYATGTLDFSNHGIFNDARGKGLSDIFLIVTFGLFIAGTSKAAMMPFHAWLPRAMVAPTPVSAFLHAVAVVKSGIFIVVKIVLHLFGINLLNELRLGIVLAYCASFTMIVASIIALRQDNLKARLAYSTVAQLSYVIFGAALLTPSGITGSIMHIVIHAFGKITLFFCAGAIYTASHKTKVSELDGIGRKMPFTMTTFALASLSIIGVPPLGGFISKWYLAKGVIEAGEIPIITILVVSTILNACYFLPIVYRAFFKELPQGETAERNEALAIMVVPLVVTTVGTLLLFFVPSIFLDLAKMVVANLN</sequence>
<dbReference type="PANTHER" id="PTHR43373:SF1">
    <property type="entry name" value="NA(+)_H(+) ANTIPORTER SUBUNIT A"/>
    <property type="match status" value="1"/>
</dbReference>
<proteinExistence type="predicted"/>
<evidence type="ECO:0000256" key="1">
    <source>
        <dbReference type="ARBA" id="ARBA00004127"/>
    </source>
</evidence>
<accession>A0A1E3X3W3</accession>
<feature type="domain" description="NADH:quinone oxidoreductase/Mrp antiporter transmembrane" evidence="4">
    <location>
        <begin position="132"/>
        <end position="429"/>
    </location>
</feature>
<feature type="transmembrane region" description="Helical" evidence="3">
    <location>
        <begin position="76"/>
        <end position="101"/>
    </location>
</feature>
<protein>
    <submittedName>
        <fullName evidence="5">NADH dehydrogenase I subunit L</fullName>
    </submittedName>
</protein>
<evidence type="ECO:0000259" key="4">
    <source>
        <dbReference type="Pfam" id="PF00361"/>
    </source>
</evidence>
<evidence type="ECO:0000313" key="6">
    <source>
        <dbReference type="Proteomes" id="UP000094056"/>
    </source>
</evidence>
<dbReference type="PRINTS" id="PR01434">
    <property type="entry name" value="NADHDHGNASE5"/>
</dbReference>
<feature type="transmembrane region" description="Helical" evidence="3">
    <location>
        <begin position="281"/>
        <end position="303"/>
    </location>
</feature>
<feature type="transmembrane region" description="Helical" evidence="3">
    <location>
        <begin position="167"/>
        <end position="190"/>
    </location>
</feature>
<dbReference type="Pfam" id="PF00361">
    <property type="entry name" value="Proton_antipo_M"/>
    <property type="match status" value="1"/>
</dbReference>
<reference evidence="5 6" key="1">
    <citation type="submission" date="2016-07" db="EMBL/GenBank/DDBJ databases">
        <title>Draft genome of Scalindua rubra, obtained from a brine-seawater interface in the Red Sea, sheds light on salt adaptation in anammox bacteria.</title>
        <authorList>
            <person name="Speth D.R."/>
            <person name="Lagkouvardos I."/>
            <person name="Wang Y."/>
            <person name="Qian P.-Y."/>
            <person name="Dutilh B.E."/>
            <person name="Jetten M.S."/>
        </authorList>
    </citation>
    <scope>NUCLEOTIDE SEQUENCE [LARGE SCALE GENOMIC DNA]</scope>
    <source>
        <strain evidence="5">BSI-1</strain>
    </source>
</reference>
<feature type="transmembrane region" description="Helical" evidence="3">
    <location>
        <begin position="342"/>
        <end position="363"/>
    </location>
</feature>
<comment type="caution">
    <text evidence="5">The sequence shown here is derived from an EMBL/GenBank/DDBJ whole genome shotgun (WGS) entry which is preliminary data.</text>
</comment>
<feature type="transmembrane region" description="Helical" evidence="3">
    <location>
        <begin position="419"/>
        <end position="438"/>
    </location>
</feature>